<dbReference type="PANTHER" id="PTHR13903:SF8">
    <property type="entry name" value="PIRIN"/>
    <property type="match status" value="1"/>
</dbReference>
<evidence type="ECO:0000256" key="1">
    <source>
        <dbReference type="ARBA" id="ARBA00008416"/>
    </source>
</evidence>
<dbReference type="InterPro" id="IPR003829">
    <property type="entry name" value="Pirin_N_dom"/>
</dbReference>
<proteinExistence type="inferred from homology"/>
<reference evidence="3 4" key="1">
    <citation type="submission" date="2018-11" db="EMBL/GenBank/DDBJ databases">
        <title>Phylogenetic determinants of toxin gene distribution in genomes of Brevibacillus laterosporus.</title>
        <authorList>
            <person name="Glare T.R."/>
            <person name="Durrant A."/>
            <person name="Berry C."/>
            <person name="Palma L."/>
            <person name="Ormskirk M."/>
            <person name="Cox M.O."/>
        </authorList>
    </citation>
    <scope>NUCLEOTIDE SEQUENCE [LARGE SCALE GENOMIC DNA]</scope>
    <source>
        <strain evidence="3 4">1821L</strain>
    </source>
</reference>
<dbReference type="InterPro" id="IPR014710">
    <property type="entry name" value="RmlC-like_jellyroll"/>
</dbReference>
<comment type="similarity">
    <text evidence="1 2">Belongs to the pirin family.</text>
</comment>
<protein>
    <submittedName>
        <fullName evidence="3">Pirin family protein</fullName>
    </submittedName>
</protein>
<dbReference type="EMBL" id="CP033464">
    <property type="protein sequence ID" value="QDX91729.1"/>
    <property type="molecule type" value="Genomic_DNA"/>
</dbReference>
<dbReference type="InterPro" id="IPR011051">
    <property type="entry name" value="RmlC_Cupin_sf"/>
</dbReference>
<evidence type="ECO:0000313" key="4">
    <source>
        <dbReference type="Proteomes" id="UP000319432"/>
    </source>
</evidence>
<dbReference type="Proteomes" id="UP000319432">
    <property type="component" value="Chromosome"/>
</dbReference>
<organism evidence="3 4">
    <name type="scientific">Brevibacillus laterosporus</name>
    <name type="common">Bacillus laterosporus</name>
    <dbReference type="NCBI Taxonomy" id="1465"/>
    <lineage>
        <taxon>Bacteria</taxon>
        <taxon>Bacillati</taxon>
        <taxon>Bacillota</taxon>
        <taxon>Bacilli</taxon>
        <taxon>Bacillales</taxon>
        <taxon>Paenibacillaceae</taxon>
        <taxon>Brevibacillus</taxon>
    </lineage>
</organism>
<dbReference type="Gene3D" id="2.60.120.10">
    <property type="entry name" value="Jelly Rolls"/>
    <property type="match status" value="1"/>
</dbReference>
<keyword evidence="4" id="KW-1185">Reference proteome</keyword>
<name>A0A502IHU8_BRELA</name>
<gene>
    <name evidence="3" type="ORF">EEL30_04690</name>
</gene>
<dbReference type="InterPro" id="IPR012093">
    <property type="entry name" value="Pirin"/>
</dbReference>
<accession>A0A502IHU8</accession>
<dbReference type="AlphaFoldDB" id="A0A502IHU8"/>
<evidence type="ECO:0000256" key="2">
    <source>
        <dbReference type="RuleBase" id="RU003457"/>
    </source>
</evidence>
<dbReference type="PANTHER" id="PTHR13903">
    <property type="entry name" value="PIRIN-RELATED"/>
    <property type="match status" value="1"/>
</dbReference>
<dbReference type="SUPFAM" id="SSF51182">
    <property type="entry name" value="RmlC-like cupins"/>
    <property type="match status" value="1"/>
</dbReference>
<evidence type="ECO:0000313" key="3">
    <source>
        <dbReference type="EMBL" id="QDX91729.1"/>
    </source>
</evidence>
<dbReference type="OrthoDB" id="321327at2"/>
<sequence length="256" mass="28971">MTIKRYPPDQQGSSYFGRGEITELRAISFPGEKGAVTRVGPLFYWAWAYSNETYQIPEHPHKGFEIVTYVLVGEVEHGDSLAHHQNLSAGSLQIIQAGSGVKHTEKLKKDTELLQIWFEPDLRQSFKQVPTYSYLTQQQVMVTEEQIGVRVKHLIGSPAPIELQTKAIMMDVEIAPNQRYIYQIPADTTLAFYVTHGQGNLDDVANDVHEQLKCKDFVVVEEDASRNLLFQANNDGLRIVVVGVPNQVPYSLYHKE</sequence>
<dbReference type="Pfam" id="PF02678">
    <property type="entry name" value="Pirin"/>
    <property type="match status" value="1"/>
</dbReference>